<name>A0A7T4T8T2_9BURK</name>
<evidence type="ECO:0000313" key="2">
    <source>
        <dbReference type="Proteomes" id="UP000595610"/>
    </source>
</evidence>
<dbReference type="KEGG" id="pgis:I6I06_15880"/>
<evidence type="ECO:0000313" key="1">
    <source>
        <dbReference type="EMBL" id="QQC63755.1"/>
    </source>
</evidence>
<dbReference type="Proteomes" id="UP000595610">
    <property type="component" value="Chromosome 1"/>
</dbReference>
<proteinExistence type="predicted"/>
<organism evidence="1 2">
    <name type="scientific">Paraburkholderia ginsengisoli</name>
    <dbReference type="NCBI Taxonomy" id="311231"/>
    <lineage>
        <taxon>Bacteria</taxon>
        <taxon>Pseudomonadati</taxon>
        <taxon>Pseudomonadota</taxon>
        <taxon>Betaproteobacteria</taxon>
        <taxon>Burkholderiales</taxon>
        <taxon>Burkholderiaceae</taxon>
        <taxon>Paraburkholderia</taxon>
    </lineage>
</organism>
<sequence length="71" mass="7991">MSPDRAALDVLFADDEAMVDYTTPAIPKDIPEVLRLKELEQNYKNIVDGRATLKTNTSIFPEITLPETLLE</sequence>
<reference evidence="1 2" key="1">
    <citation type="submission" date="2020-12" db="EMBL/GenBank/DDBJ databases">
        <title>FDA dAtabase for Regulatory Grade micrObial Sequences (FDA-ARGOS): Supporting development and validation of Infectious Disease Dx tests.</title>
        <authorList>
            <person name="Nelson B."/>
            <person name="Plummer A."/>
            <person name="Tallon L."/>
            <person name="Sadzewicz L."/>
            <person name="Zhao X."/>
            <person name="Boylan J."/>
            <person name="Ott S."/>
            <person name="Bowen H."/>
            <person name="Vavikolanu K."/>
            <person name="Mehta A."/>
            <person name="Aluvathingal J."/>
            <person name="Nadendla S."/>
            <person name="Myers T."/>
            <person name="Yan Y."/>
            <person name="Sichtig H."/>
        </authorList>
    </citation>
    <scope>NUCLEOTIDE SEQUENCE [LARGE SCALE GENOMIC DNA]</scope>
    <source>
        <strain evidence="1 2">FDAARGOS_1049</strain>
    </source>
</reference>
<dbReference type="RefSeq" id="WP_042321585.1">
    <property type="nucleotide sequence ID" value="NZ_CP066075.1"/>
</dbReference>
<accession>A0A7T4T8T2</accession>
<dbReference type="EMBL" id="CP066075">
    <property type="protein sequence ID" value="QQC63755.1"/>
    <property type="molecule type" value="Genomic_DNA"/>
</dbReference>
<gene>
    <name evidence="1" type="ORF">I6I06_15880</name>
</gene>
<keyword evidence="2" id="KW-1185">Reference proteome</keyword>
<dbReference type="AlphaFoldDB" id="A0A7T4T8T2"/>
<protein>
    <submittedName>
        <fullName evidence="1">Uncharacterized protein</fullName>
    </submittedName>
</protein>